<evidence type="ECO:0000259" key="5">
    <source>
        <dbReference type="PROSITE" id="PS50937"/>
    </source>
</evidence>
<gene>
    <name evidence="6" type="ORF">HYG85_13785</name>
</gene>
<name>A0A8J8SES6_9FIRM</name>
<evidence type="ECO:0000256" key="4">
    <source>
        <dbReference type="ARBA" id="ARBA00023163"/>
    </source>
</evidence>
<dbReference type="Gene3D" id="1.10.490.50">
    <property type="entry name" value="Antibiotic binding domain of TipA-like multidrug resistance regulators"/>
    <property type="match status" value="1"/>
</dbReference>
<dbReference type="InterPro" id="IPR000551">
    <property type="entry name" value="MerR-type_HTH_dom"/>
</dbReference>
<organism evidence="6 7">
    <name type="scientific">Vallitalea guaymasensis</name>
    <dbReference type="NCBI Taxonomy" id="1185412"/>
    <lineage>
        <taxon>Bacteria</taxon>
        <taxon>Bacillati</taxon>
        <taxon>Bacillota</taxon>
        <taxon>Clostridia</taxon>
        <taxon>Lachnospirales</taxon>
        <taxon>Vallitaleaceae</taxon>
        <taxon>Vallitalea</taxon>
    </lineage>
</organism>
<dbReference type="SUPFAM" id="SSF46955">
    <property type="entry name" value="Putative DNA-binding domain"/>
    <property type="match status" value="1"/>
</dbReference>
<dbReference type="Pfam" id="PF07739">
    <property type="entry name" value="TipAS"/>
    <property type="match status" value="1"/>
</dbReference>
<evidence type="ECO:0000256" key="1">
    <source>
        <dbReference type="ARBA" id="ARBA00023015"/>
    </source>
</evidence>
<dbReference type="InterPro" id="IPR012925">
    <property type="entry name" value="TipAS_dom"/>
</dbReference>
<keyword evidence="2" id="KW-0238">DNA-binding</keyword>
<keyword evidence="7" id="KW-1185">Reference proteome</keyword>
<dbReference type="PANTHER" id="PTHR30204">
    <property type="entry name" value="REDOX-CYCLING DRUG-SENSING TRANSCRIPTIONAL ACTIVATOR SOXR"/>
    <property type="match status" value="1"/>
</dbReference>
<dbReference type="SMART" id="SM00422">
    <property type="entry name" value="HTH_MERR"/>
    <property type="match status" value="1"/>
</dbReference>
<dbReference type="InterPro" id="IPR036244">
    <property type="entry name" value="TipA-like_antibiotic-bd"/>
</dbReference>
<evidence type="ECO:0000256" key="3">
    <source>
        <dbReference type="ARBA" id="ARBA00023159"/>
    </source>
</evidence>
<dbReference type="InterPro" id="IPR047057">
    <property type="entry name" value="MerR_fam"/>
</dbReference>
<dbReference type="GO" id="GO:0003700">
    <property type="term" value="F:DNA-binding transcription factor activity"/>
    <property type="evidence" value="ECO:0007669"/>
    <property type="project" value="InterPro"/>
</dbReference>
<evidence type="ECO:0000256" key="2">
    <source>
        <dbReference type="ARBA" id="ARBA00023125"/>
    </source>
</evidence>
<sequence>MIMTVKELSKIAGISVRTLHYYDEIGLLKPKMINESGYRIYSDNELETLYQILFFKELDFKLGKIKEIISNPSFNKEEALKQHKKLLLEKRKRLDNIIKSIDTSLKKGFDKNMMDLFSMENYEKYKEEAIEKYGDTAINSYKKTSKYSKKKWETIINEGNTIYRNLADNMDKDVSDPYVQQLIGQWKDHITTYYYDCNIEIFRGLGQLYVSDERFTKNIDKTKQGLAGYMKEAMDYYCDNCQG</sequence>
<dbReference type="GO" id="GO:0003677">
    <property type="term" value="F:DNA binding"/>
    <property type="evidence" value="ECO:0007669"/>
    <property type="project" value="UniProtKB-KW"/>
</dbReference>
<evidence type="ECO:0000313" key="7">
    <source>
        <dbReference type="Proteomes" id="UP000677305"/>
    </source>
</evidence>
<dbReference type="KEGG" id="vgu:HYG85_13785"/>
<protein>
    <submittedName>
        <fullName evidence="6">MerR family transcriptional regulator</fullName>
    </submittedName>
</protein>
<keyword evidence="3" id="KW-0010">Activator</keyword>
<feature type="domain" description="HTH merR-type" evidence="5">
    <location>
        <begin position="1"/>
        <end position="71"/>
    </location>
</feature>
<dbReference type="EMBL" id="CP058561">
    <property type="protein sequence ID" value="QUH32019.1"/>
    <property type="molecule type" value="Genomic_DNA"/>
</dbReference>
<dbReference type="AlphaFoldDB" id="A0A8J8SES6"/>
<dbReference type="InterPro" id="IPR009061">
    <property type="entry name" value="DNA-bd_dom_put_sf"/>
</dbReference>
<proteinExistence type="predicted"/>
<dbReference type="PRINTS" id="PR00040">
    <property type="entry name" value="HTHMERR"/>
</dbReference>
<accession>A0A8J8SES6</accession>
<dbReference type="Gene3D" id="1.10.1660.10">
    <property type="match status" value="1"/>
</dbReference>
<keyword evidence="1" id="KW-0805">Transcription regulation</keyword>
<dbReference type="Proteomes" id="UP000677305">
    <property type="component" value="Chromosome"/>
</dbReference>
<dbReference type="SUPFAM" id="SSF89082">
    <property type="entry name" value="Antibiotic binding domain of TipA-like multidrug resistance regulators"/>
    <property type="match status" value="1"/>
</dbReference>
<evidence type="ECO:0000313" key="6">
    <source>
        <dbReference type="EMBL" id="QUH32019.1"/>
    </source>
</evidence>
<dbReference type="Pfam" id="PF13411">
    <property type="entry name" value="MerR_1"/>
    <property type="match status" value="1"/>
</dbReference>
<dbReference type="CDD" id="cd01106">
    <property type="entry name" value="HTH_TipAL-Mta"/>
    <property type="match status" value="1"/>
</dbReference>
<reference evidence="6 7" key="1">
    <citation type="submission" date="2020-07" db="EMBL/GenBank/DDBJ databases">
        <title>Vallitalea guaymasensis genome.</title>
        <authorList>
            <person name="Postec A."/>
        </authorList>
    </citation>
    <scope>NUCLEOTIDE SEQUENCE [LARGE SCALE GENOMIC DNA]</scope>
    <source>
        <strain evidence="6 7">Ra1766G1</strain>
    </source>
</reference>
<dbReference type="PANTHER" id="PTHR30204:SF90">
    <property type="entry name" value="HTH-TYPE TRANSCRIPTIONAL ACTIVATOR MTA"/>
    <property type="match status" value="1"/>
</dbReference>
<keyword evidence="4" id="KW-0804">Transcription</keyword>
<dbReference type="PROSITE" id="PS50937">
    <property type="entry name" value="HTH_MERR_2"/>
    <property type="match status" value="1"/>
</dbReference>